<feature type="non-terminal residue" evidence="2">
    <location>
        <position position="136"/>
    </location>
</feature>
<name>A0AAD9X2W2_9ROSI</name>
<evidence type="ECO:0000313" key="2">
    <source>
        <dbReference type="EMBL" id="KAK2651783.1"/>
    </source>
</evidence>
<dbReference type="Proteomes" id="UP001280121">
    <property type="component" value="Unassembled WGS sequence"/>
</dbReference>
<sequence>YLSLSLSLAHTSFKTKMKVIRCIISLFLLVLCTQSLTGSCLEDFPTLKSQDFNLGGHFQLHDGVKLTNMKESGERRRRTEENKNEVMGYSRKAQGRKGTYGGGTNAHHPRSSHKNSATPCVFISTLPLILIRPFLF</sequence>
<accession>A0AAD9X2W2</accession>
<keyword evidence="3" id="KW-1185">Reference proteome</keyword>
<dbReference type="EMBL" id="JANJYI010000004">
    <property type="protein sequence ID" value="KAK2651783.1"/>
    <property type="molecule type" value="Genomic_DNA"/>
</dbReference>
<dbReference type="AlphaFoldDB" id="A0AAD9X2W2"/>
<proteinExistence type="predicted"/>
<organism evidence="2 3">
    <name type="scientific">Dipteronia dyeriana</name>
    <dbReference type="NCBI Taxonomy" id="168575"/>
    <lineage>
        <taxon>Eukaryota</taxon>
        <taxon>Viridiplantae</taxon>
        <taxon>Streptophyta</taxon>
        <taxon>Embryophyta</taxon>
        <taxon>Tracheophyta</taxon>
        <taxon>Spermatophyta</taxon>
        <taxon>Magnoliopsida</taxon>
        <taxon>eudicotyledons</taxon>
        <taxon>Gunneridae</taxon>
        <taxon>Pentapetalae</taxon>
        <taxon>rosids</taxon>
        <taxon>malvids</taxon>
        <taxon>Sapindales</taxon>
        <taxon>Sapindaceae</taxon>
        <taxon>Hippocastanoideae</taxon>
        <taxon>Acereae</taxon>
        <taxon>Dipteronia</taxon>
    </lineage>
</organism>
<evidence type="ECO:0000313" key="3">
    <source>
        <dbReference type="Proteomes" id="UP001280121"/>
    </source>
</evidence>
<feature type="region of interest" description="Disordered" evidence="1">
    <location>
        <begin position="67"/>
        <end position="116"/>
    </location>
</feature>
<protein>
    <submittedName>
        <fullName evidence="2">Uncharacterized protein</fullName>
    </submittedName>
</protein>
<feature type="compositionally biased region" description="Basic and acidic residues" evidence="1">
    <location>
        <begin position="71"/>
        <end position="84"/>
    </location>
</feature>
<evidence type="ECO:0000256" key="1">
    <source>
        <dbReference type="SAM" id="MobiDB-lite"/>
    </source>
</evidence>
<comment type="caution">
    <text evidence="2">The sequence shown here is derived from an EMBL/GenBank/DDBJ whole genome shotgun (WGS) entry which is preliminary data.</text>
</comment>
<gene>
    <name evidence="2" type="ORF">Ddye_011639</name>
</gene>
<reference evidence="2" key="1">
    <citation type="journal article" date="2023" name="Plant J.">
        <title>Genome sequences and population genomics provide insights into the demographic history, inbreeding, and mutation load of two 'living fossil' tree species of Dipteronia.</title>
        <authorList>
            <person name="Feng Y."/>
            <person name="Comes H.P."/>
            <person name="Chen J."/>
            <person name="Zhu S."/>
            <person name="Lu R."/>
            <person name="Zhang X."/>
            <person name="Li P."/>
            <person name="Qiu J."/>
            <person name="Olsen K.M."/>
            <person name="Qiu Y."/>
        </authorList>
    </citation>
    <scope>NUCLEOTIDE SEQUENCE</scope>
    <source>
        <strain evidence="2">KIB01</strain>
    </source>
</reference>